<dbReference type="Gene3D" id="2.170.130.10">
    <property type="entry name" value="TonB-dependent receptor, plug domain"/>
    <property type="match status" value="1"/>
</dbReference>
<keyword evidence="9" id="KW-0406">Ion transport</keyword>
<evidence type="ECO:0000259" key="16">
    <source>
        <dbReference type="Pfam" id="PF00593"/>
    </source>
</evidence>
<sequence length="804" mass="89386">MIIMKQFCPARSVRMSQCLNFWSLVTAFLILCITSSAAMANFSWQENGSISGKITTSDRKPAEFATVSLEGLANAAVDKAGAYEFKNLAAGTYTLKVSFVGQQPQLKTIVLRAGENATADFSFSSTAKDLNEVLIVGDKYNISSRKESRYVSRLPLKNLENPQVYSVVDKELIKEQMALTLEESFRNIPGAAPAKTGAGMPAFFSRGFQTSENFRNGMATFLRTGIDLSMVDRVEAIKGPSATLFGAAMTSFGGLVNYVTKKPYDQFGGEISYVQGSFDLSRLTADINAPVNKDKTLLFRMNLATQKENSFQDQGFGTTYAVAPSVSYQVNERLIFRLDADLQTYKGTSSTAWATGSRVTATSYDQLDLDYKRSLIDNSFVGNQSSSNVYAQAEYKISDQWTSQTNYSFSNGEYNDLLYFNQTWLTNTTIARAISVFSPEKAGRKEIQQNFIGDFKIGKLRNRLVVGLDYMTQFRNFKFTALQLDTITLNTPVKDIRLQQVENRLGTMSTPQSLNKQNTYSAYFSDVINLTDNLMAMVSLRADRFMNEGTINNLTQVKTGDYNQTAFSPKLGIIYQPVKDKVAIFGNYMNGFRNVANTTQPDGSISVFEPQQANQWEGGIKLDLMNKKLNATISYYDISVKNITRVATINNQNFTVQDGTQESKGIEIEFIGNPFPGFNFVSGYGYNDNKFKDGNPAIAGKRGVGTPKNVANIWLGYTLLNGVAKGLGFGAGAMYVDDTYANAANTFVLPKYTVIDATVFFNRPKYRVSFKANNILDEKYWISDGFYSRPQKPVNFLASLTFKF</sequence>
<dbReference type="InterPro" id="IPR039426">
    <property type="entry name" value="TonB-dep_rcpt-like"/>
</dbReference>
<evidence type="ECO:0000256" key="2">
    <source>
        <dbReference type="ARBA" id="ARBA00009810"/>
    </source>
</evidence>
<protein>
    <submittedName>
        <fullName evidence="18">TonB-dependent siderophore receptor</fullName>
    </submittedName>
</protein>
<accession>A0A7K0G5X2</accession>
<dbReference type="GO" id="GO:0038023">
    <property type="term" value="F:signaling receptor activity"/>
    <property type="evidence" value="ECO:0007669"/>
    <property type="project" value="InterPro"/>
</dbReference>
<keyword evidence="6 14" id="KW-0812">Transmembrane</keyword>
<reference evidence="18 19" key="1">
    <citation type="submission" date="2019-11" db="EMBL/GenBank/DDBJ databases">
        <title>Pedobacter petrophilus genome.</title>
        <authorList>
            <person name="Feldbauer M.J."/>
            <person name="Newman J.D."/>
        </authorList>
    </citation>
    <scope>NUCLEOTIDE SEQUENCE [LARGE SCALE GENOMIC DNA]</scope>
    <source>
        <strain evidence="18 19">LMG 29686</strain>
    </source>
</reference>
<evidence type="ECO:0000256" key="3">
    <source>
        <dbReference type="ARBA" id="ARBA00022448"/>
    </source>
</evidence>
<dbReference type="InterPro" id="IPR010105">
    <property type="entry name" value="TonB_sidphr_rcpt"/>
</dbReference>
<evidence type="ECO:0000256" key="13">
    <source>
        <dbReference type="ARBA" id="ARBA00023237"/>
    </source>
</evidence>
<keyword evidence="10 15" id="KW-0798">TonB box</keyword>
<evidence type="ECO:0000256" key="10">
    <source>
        <dbReference type="ARBA" id="ARBA00023077"/>
    </source>
</evidence>
<dbReference type="SUPFAM" id="SSF49452">
    <property type="entry name" value="Starch-binding domain-like"/>
    <property type="match status" value="1"/>
</dbReference>
<evidence type="ECO:0000256" key="1">
    <source>
        <dbReference type="ARBA" id="ARBA00004571"/>
    </source>
</evidence>
<proteinExistence type="inferred from homology"/>
<dbReference type="OrthoDB" id="9775095at2"/>
<evidence type="ECO:0000256" key="8">
    <source>
        <dbReference type="ARBA" id="ARBA00023004"/>
    </source>
</evidence>
<dbReference type="GO" id="GO:0009279">
    <property type="term" value="C:cell outer membrane"/>
    <property type="evidence" value="ECO:0007669"/>
    <property type="project" value="UniProtKB-SubCell"/>
</dbReference>
<dbReference type="EMBL" id="WKKH01000050">
    <property type="protein sequence ID" value="MRX78396.1"/>
    <property type="molecule type" value="Genomic_DNA"/>
</dbReference>
<feature type="domain" description="TonB-dependent receptor plug" evidence="17">
    <location>
        <begin position="159"/>
        <end position="248"/>
    </location>
</feature>
<dbReference type="InterPro" id="IPR000531">
    <property type="entry name" value="Beta-barrel_TonB"/>
</dbReference>
<dbReference type="PANTHER" id="PTHR32552">
    <property type="entry name" value="FERRICHROME IRON RECEPTOR-RELATED"/>
    <property type="match status" value="1"/>
</dbReference>
<keyword evidence="13 14" id="KW-0998">Cell outer membrane</keyword>
<dbReference type="InterPro" id="IPR036942">
    <property type="entry name" value="Beta-barrel_TonB_sf"/>
</dbReference>
<keyword evidence="19" id="KW-1185">Reference proteome</keyword>
<keyword evidence="5" id="KW-0410">Iron transport</keyword>
<dbReference type="SUPFAM" id="SSF56935">
    <property type="entry name" value="Porins"/>
    <property type="match status" value="1"/>
</dbReference>
<keyword evidence="4 14" id="KW-1134">Transmembrane beta strand</keyword>
<evidence type="ECO:0000256" key="7">
    <source>
        <dbReference type="ARBA" id="ARBA00022729"/>
    </source>
</evidence>
<dbReference type="PROSITE" id="PS52016">
    <property type="entry name" value="TONB_DEPENDENT_REC_3"/>
    <property type="match status" value="1"/>
</dbReference>
<dbReference type="Proteomes" id="UP000487757">
    <property type="component" value="Unassembled WGS sequence"/>
</dbReference>
<comment type="similarity">
    <text evidence="2 14 15">Belongs to the TonB-dependent receptor family.</text>
</comment>
<dbReference type="Gene3D" id="2.40.170.20">
    <property type="entry name" value="TonB-dependent receptor, beta-barrel domain"/>
    <property type="match status" value="1"/>
</dbReference>
<comment type="caution">
    <text evidence="18">The sequence shown here is derived from an EMBL/GenBank/DDBJ whole genome shotgun (WGS) entry which is preliminary data.</text>
</comment>
<evidence type="ECO:0000313" key="18">
    <source>
        <dbReference type="EMBL" id="MRX78396.1"/>
    </source>
</evidence>
<name>A0A7K0G5X2_9SPHI</name>
<evidence type="ECO:0000256" key="14">
    <source>
        <dbReference type="PROSITE-ProRule" id="PRU01360"/>
    </source>
</evidence>
<dbReference type="GO" id="GO:0015891">
    <property type="term" value="P:siderophore transport"/>
    <property type="evidence" value="ECO:0007669"/>
    <property type="project" value="InterPro"/>
</dbReference>
<keyword evidence="12 18" id="KW-0675">Receptor</keyword>
<evidence type="ECO:0000256" key="11">
    <source>
        <dbReference type="ARBA" id="ARBA00023136"/>
    </source>
</evidence>
<evidence type="ECO:0000256" key="5">
    <source>
        <dbReference type="ARBA" id="ARBA00022496"/>
    </source>
</evidence>
<dbReference type="GO" id="GO:0015344">
    <property type="term" value="F:siderophore uptake transmembrane transporter activity"/>
    <property type="evidence" value="ECO:0007669"/>
    <property type="project" value="TreeGrafter"/>
</dbReference>
<keyword evidence="7" id="KW-0732">Signal</keyword>
<dbReference type="Pfam" id="PF07715">
    <property type="entry name" value="Plug"/>
    <property type="match status" value="1"/>
</dbReference>
<evidence type="ECO:0000256" key="6">
    <source>
        <dbReference type="ARBA" id="ARBA00022692"/>
    </source>
</evidence>
<evidence type="ECO:0000256" key="12">
    <source>
        <dbReference type="ARBA" id="ARBA00023170"/>
    </source>
</evidence>
<comment type="subcellular location">
    <subcellularLocation>
        <location evidence="1 14">Cell outer membrane</location>
        <topology evidence="1 14">Multi-pass membrane protein</topology>
    </subcellularLocation>
</comment>
<dbReference type="InterPro" id="IPR037066">
    <property type="entry name" value="Plug_dom_sf"/>
</dbReference>
<evidence type="ECO:0000256" key="4">
    <source>
        <dbReference type="ARBA" id="ARBA00022452"/>
    </source>
</evidence>
<dbReference type="PANTHER" id="PTHR32552:SF68">
    <property type="entry name" value="FERRICHROME OUTER MEMBRANE TRANSPORTER_PHAGE RECEPTOR"/>
    <property type="match status" value="1"/>
</dbReference>
<dbReference type="Pfam" id="PF00593">
    <property type="entry name" value="TonB_dep_Rec_b-barrel"/>
    <property type="match status" value="1"/>
</dbReference>
<evidence type="ECO:0000256" key="9">
    <source>
        <dbReference type="ARBA" id="ARBA00023065"/>
    </source>
</evidence>
<keyword evidence="11 14" id="KW-0472">Membrane</keyword>
<dbReference type="InterPro" id="IPR013784">
    <property type="entry name" value="Carb-bd-like_fold"/>
</dbReference>
<evidence type="ECO:0000313" key="19">
    <source>
        <dbReference type="Proteomes" id="UP000487757"/>
    </source>
</evidence>
<gene>
    <name evidence="18" type="ORF">GJU39_20135</name>
</gene>
<dbReference type="GO" id="GO:0030246">
    <property type="term" value="F:carbohydrate binding"/>
    <property type="evidence" value="ECO:0007669"/>
    <property type="project" value="InterPro"/>
</dbReference>
<keyword evidence="3 14" id="KW-0813">Transport</keyword>
<dbReference type="InterPro" id="IPR012910">
    <property type="entry name" value="Plug_dom"/>
</dbReference>
<organism evidence="18 19">
    <name type="scientific">Pedobacter petrophilus</name>
    <dbReference type="NCBI Taxonomy" id="1908241"/>
    <lineage>
        <taxon>Bacteria</taxon>
        <taxon>Pseudomonadati</taxon>
        <taxon>Bacteroidota</taxon>
        <taxon>Sphingobacteriia</taxon>
        <taxon>Sphingobacteriales</taxon>
        <taxon>Sphingobacteriaceae</taxon>
        <taxon>Pedobacter</taxon>
    </lineage>
</organism>
<evidence type="ECO:0000259" key="17">
    <source>
        <dbReference type="Pfam" id="PF07715"/>
    </source>
</evidence>
<dbReference type="AlphaFoldDB" id="A0A7K0G5X2"/>
<dbReference type="NCBIfam" id="TIGR01783">
    <property type="entry name" value="TonB-siderophor"/>
    <property type="match status" value="1"/>
</dbReference>
<dbReference type="CDD" id="cd01347">
    <property type="entry name" value="ligand_gated_channel"/>
    <property type="match status" value="1"/>
</dbReference>
<dbReference type="Pfam" id="PF13715">
    <property type="entry name" value="CarbopepD_reg_2"/>
    <property type="match status" value="1"/>
</dbReference>
<dbReference type="Gene3D" id="2.60.40.1120">
    <property type="entry name" value="Carboxypeptidase-like, regulatory domain"/>
    <property type="match status" value="1"/>
</dbReference>
<keyword evidence="8" id="KW-0408">Iron</keyword>
<evidence type="ECO:0000256" key="15">
    <source>
        <dbReference type="RuleBase" id="RU003357"/>
    </source>
</evidence>
<feature type="domain" description="TonB-dependent receptor-like beta-barrel" evidence="16">
    <location>
        <begin position="338"/>
        <end position="775"/>
    </location>
</feature>